<evidence type="ECO:0008006" key="4">
    <source>
        <dbReference type="Google" id="ProtNLM"/>
    </source>
</evidence>
<proteinExistence type="predicted"/>
<dbReference type="Pfam" id="PF16156">
    <property type="entry name" value="DUF4864"/>
    <property type="match status" value="1"/>
</dbReference>
<dbReference type="InterPro" id="IPR032347">
    <property type="entry name" value="DUF4864"/>
</dbReference>
<evidence type="ECO:0000313" key="2">
    <source>
        <dbReference type="EMBL" id="GAA3867524.1"/>
    </source>
</evidence>
<dbReference type="EMBL" id="BAABDF010000007">
    <property type="protein sequence ID" value="GAA3867524.1"/>
    <property type="molecule type" value="Genomic_DNA"/>
</dbReference>
<organism evidence="2 3">
    <name type="scientific">Celeribacter arenosi</name>
    <dbReference type="NCBI Taxonomy" id="792649"/>
    <lineage>
        <taxon>Bacteria</taxon>
        <taxon>Pseudomonadati</taxon>
        <taxon>Pseudomonadota</taxon>
        <taxon>Alphaproteobacteria</taxon>
        <taxon>Rhodobacterales</taxon>
        <taxon>Roseobacteraceae</taxon>
        <taxon>Celeribacter</taxon>
    </lineage>
</organism>
<evidence type="ECO:0000256" key="1">
    <source>
        <dbReference type="SAM" id="SignalP"/>
    </source>
</evidence>
<keyword evidence="1" id="KW-0732">Signal</keyword>
<sequence length="132" mass="14495">MFAQRISATLFALCLPLSAMADAVTDVISDQLGAFAARDVARAWGHASPMIQGMFGSPENFEMMVRNGYSVIWDNRGATFSERIEQDGRLRQTVVIKGEGGALQAFEYDMVETDAGWKINGVRPVEMPDFAV</sequence>
<name>A0ABP7K6P9_9RHOB</name>
<reference evidence="3" key="1">
    <citation type="journal article" date="2019" name="Int. J. Syst. Evol. Microbiol.">
        <title>The Global Catalogue of Microorganisms (GCM) 10K type strain sequencing project: providing services to taxonomists for standard genome sequencing and annotation.</title>
        <authorList>
            <consortium name="The Broad Institute Genomics Platform"/>
            <consortium name="The Broad Institute Genome Sequencing Center for Infectious Disease"/>
            <person name="Wu L."/>
            <person name="Ma J."/>
        </authorList>
    </citation>
    <scope>NUCLEOTIDE SEQUENCE [LARGE SCALE GENOMIC DNA]</scope>
    <source>
        <strain evidence="3">JCM 17190</strain>
    </source>
</reference>
<keyword evidence="3" id="KW-1185">Reference proteome</keyword>
<feature type="signal peptide" evidence="1">
    <location>
        <begin position="1"/>
        <end position="21"/>
    </location>
</feature>
<gene>
    <name evidence="2" type="ORF">GCM10022404_17070</name>
</gene>
<comment type="caution">
    <text evidence="2">The sequence shown here is derived from an EMBL/GenBank/DDBJ whole genome shotgun (WGS) entry which is preliminary data.</text>
</comment>
<accession>A0ABP7K6P9</accession>
<dbReference type="RefSeq" id="WP_344846348.1">
    <property type="nucleotide sequence ID" value="NZ_BAABDF010000007.1"/>
</dbReference>
<protein>
    <recommendedName>
        <fullName evidence="4">DUF4864 domain-containing protein</fullName>
    </recommendedName>
</protein>
<dbReference type="Proteomes" id="UP001399917">
    <property type="component" value="Unassembled WGS sequence"/>
</dbReference>
<feature type="chain" id="PRO_5045981860" description="DUF4864 domain-containing protein" evidence="1">
    <location>
        <begin position="22"/>
        <end position="132"/>
    </location>
</feature>
<evidence type="ECO:0000313" key="3">
    <source>
        <dbReference type="Proteomes" id="UP001399917"/>
    </source>
</evidence>